<gene>
    <name evidence="1" type="primary">dht</name>
    <name evidence="1" type="ORF">APO_0847</name>
</gene>
<comment type="caution">
    <text evidence="1">The sequence shown here is derived from an EMBL/GenBank/DDBJ whole genome shotgun (WGS) entry which is preliminary data.</text>
</comment>
<reference evidence="1 2" key="1">
    <citation type="journal article" date="2011" name="Science">
        <title>Drosophila microbiome modulates host developmental and metabolic homeostasis via insulin signaling.</title>
        <authorList>
            <person name="Shin S.C."/>
            <person name="Kim S.H."/>
            <person name="You H."/>
            <person name="Kim B."/>
            <person name="Kim A.C."/>
            <person name="Lee K.A."/>
            <person name="Yoon J.H."/>
            <person name="Ryu J.H."/>
            <person name="Lee W.J."/>
        </authorList>
    </citation>
    <scope>NUCLEOTIDE SEQUENCE [LARGE SCALE GENOMIC DNA]</scope>
    <source>
        <strain evidence="1 2">DM001</strain>
    </source>
</reference>
<sequence length="80" mass="8083">MRADILCGPDGKIAHVANTIETPSGCDVVDVAGLLVMPGGIDPHTHMEIPFMGTIASDDFYTGTAAGGGAEEKPPLMSGG</sequence>
<dbReference type="Gene3D" id="2.30.40.10">
    <property type="entry name" value="Urease, subunit C, domain 1"/>
    <property type="match status" value="1"/>
</dbReference>
<evidence type="ECO:0000313" key="2">
    <source>
        <dbReference type="Proteomes" id="UP000018454"/>
    </source>
</evidence>
<dbReference type="PANTHER" id="PTHR11647:SF1">
    <property type="entry name" value="COLLAPSIN RESPONSE MEDIATOR PROTEIN"/>
    <property type="match status" value="1"/>
</dbReference>
<name>F1YSF3_9PROT</name>
<organism evidence="1 2">
    <name type="scientific">Acetobacter pomorum DM001</name>
    <dbReference type="NCBI Taxonomy" id="945681"/>
    <lineage>
        <taxon>Bacteria</taxon>
        <taxon>Pseudomonadati</taxon>
        <taxon>Pseudomonadota</taxon>
        <taxon>Alphaproteobacteria</taxon>
        <taxon>Acetobacterales</taxon>
        <taxon>Acetobacteraceae</taxon>
        <taxon>Acetobacter</taxon>
    </lineage>
</organism>
<dbReference type="GO" id="GO:0005829">
    <property type="term" value="C:cytosol"/>
    <property type="evidence" value="ECO:0007669"/>
    <property type="project" value="TreeGrafter"/>
</dbReference>
<dbReference type="InterPro" id="IPR011059">
    <property type="entry name" value="Metal-dep_hydrolase_composite"/>
</dbReference>
<proteinExistence type="predicted"/>
<dbReference type="Gene3D" id="3.20.20.140">
    <property type="entry name" value="Metal-dependent hydrolases"/>
    <property type="match status" value="1"/>
</dbReference>
<dbReference type="PANTHER" id="PTHR11647">
    <property type="entry name" value="HYDRANTOINASE/DIHYDROPYRIMIDINASE FAMILY MEMBER"/>
    <property type="match status" value="1"/>
</dbReference>
<evidence type="ECO:0000313" key="1">
    <source>
        <dbReference type="EMBL" id="EGE48286.1"/>
    </source>
</evidence>
<dbReference type="SUPFAM" id="SSF51338">
    <property type="entry name" value="Composite domain of metallo-dependent hydrolases"/>
    <property type="match status" value="1"/>
</dbReference>
<dbReference type="InterPro" id="IPR050378">
    <property type="entry name" value="Metallo-dep_Hydrolases_sf"/>
</dbReference>
<dbReference type="AlphaFoldDB" id="F1YSF3"/>
<dbReference type="GO" id="GO:0016812">
    <property type="term" value="F:hydrolase activity, acting on carbon-nitrogen (but not peptide) bonds, in cyclic amides"/>
    <property type="evidence" value="ECO:0007669"/>
    <property type="project" value="TreeGrafter"/>
</dbReference>
<dbReference type="EMBL" id="AEUP01000021">
    <property type="protein sequence ID" value="EGE48286.1"/>
    <property type="molecule type" value="Genomic_DNA"/>
</dbReference>
<accession>F1YSF3</accession>
<dbReference type="Proteomes" id="UP000018454">
    <property type="component" value="Unassembled WGS sequence"/>
</dbReference>
<protein>
    <submittedName>
        <fullName evidence="1">D-hydantoinase/dihydropyrimidinase</fullName>
    </submittedName>
</protein>